<comment type="subcellular location">
    <subcellularLocation>
        <location evidence="6">Cytoplasm</location>
    </subcellularLocation>
</comment>
<comment type="similarity">
    <text evidence="1 6">Belongs to the TACO1 family.</text>
</comment>
<dbReference type="NCBIfam" id="NF001030">
    <property type="entry name" value="PRK00110.1"/>
    <property type="match status" value="1"/>
</dbReference>
<dbReference type="GO" id="GO:0006355">
    <property type="term" value="P:regulation of DNA-templated transcription"/>
    <property type="evidence" value="ECO:0007669"/>
    <property type="project" value="UniProtKB-UniRule"/>
</dbReference>
<evidence type="ECO:0000256" key="5">
    <source>
        <dbReference type="ARBA" id="ARBA00023163"/>
    </source>
</evidence>
<dbReference type="PANTHER" id="PTHR12532:SF6">
    <property type="entry name" value="TRANSCRIPTIONAL REGULATORY PROTEIN YEBC-RELATED"/>
    <property type="match status" value="1"/>
</dbReference>
<keyword evidence="10" id="KW-1185">Reference proteome</keyword>
<dbReference type="RefSeq" id="WP_016482207.1">
    <property type="nucleotide sequence ID" value="NC_021487.1"/>
</dbReference>
<dbReference type="FunFam" id="1.10.10.200:FF:000002">
    <property type="entry name" value="Probable transcriptional regulatory protein CLM62_37755"/>
    <property type="match status" value="1"/>
</dbReference>
<dbReference type="KEGG" id="ccz:CCALI_00825"/>
<gene>
    <name evidence="9" type="ORF">CCALI_00825</name>
</gene>
<evidence type="ECO:0000256" key="2">
    <source>
        <dbReference type="ARBA" id="ARBA00022490"/>
    </source>
</evidence>
<evidence type="ECO:0000313" key="10">
    <source>
        <dbReference type="Proteomes" id="UP000014227"/>
    </source>
</evidence>
<dbReference type="InterPro" id="IPR049083">
    <property type="entry name" value="TACO1_YebC_N"/>
</dbReference>
<name>S0ETA6_CHTCT</name>
<dbReference type="GO" id="GO:0005829">
    <property type="term" value="C:cytosol"/>
    <property type="evidence" value="ECO:0007669"/>
    <property type="project" value="TreeGrafter"/>
</dbReference>
<evidence type="ECO:0000313" key="9">
    <source>
        <dbReference type="EMBL" id="CCW34649.1"/>
    </source>
</evidence>
<evidence type="ECO:0000256" key="3">
    <source>
        <dbReference type="ARBA" id="ARBA00023015"/>
    </source>
</evidence>
<dbReference type="GO" id="GO:0003677">
    <property type="term" value="F:DNA binding"/>
    <property type="evidence" value="ECO:0007669"/>
    <property type="project" value="UniProtKB-UniRule"/>
</dbReference>
<dbReference type="InterPro" id="IPR048300">
    <property type="entry name" value="TACO1_YebC-like_2nd/3rd_dom"/>
</dbReference>
<keyword evidence="5 6" id="KW-0804">Transcription</keyword>
<dbReference type="FunCoup" id="S0ETA6">
    <property type="interactions" value="396"/>
</dbReference>
<dbReference type="Pfam" id="PF20772">
    <property type="entry name" value="TACO1_YebC_N"/>
    <property type="match status" value="1"/>
</dbReference>
<dbReference type="STRING" id="454171.CP488_00329"/>
<dbReference type="AlphaFoldDB" id="S0ETA6"/>
<keyword evidence="3 6" id="KW-0805">Transcription regulation</keyword>
<evidence type="ECO:0000256" key="4">
    <source>
        <dbReference type="ARBA" id="ARBA00023125"/>
    </source>
</evidence>
<dbReference type="Pfam" id="PF01709">
    <property type="entry name" value="Transcrip_reg"/>
    <property type="match status" value="1"/>
</dbReference>
<feature type="domain" description="TACO1/YebC-like N-terminal" evidence="8">
    <location>
        <begin position="5"/>
        <end position="76"/>
    </location>
</feature>
<evidence type="ECO:0000259" key="7">
    <source>
        <dbReference type="Pfam" id="PF01709"/>
    </source>
</evidence>
<dbReference type="PANTHER" id="PTHR12532">
    <property type="entry name" value="TRANSLATIONAL ACTIVATOR OF CYTOCHROME C OXIDASE 1"/>
    <property type="match status" value="1"/>
</dbReference>
<dbReference type="InterPro" id="IPR017856">
    <property type="entry name" value="Integrase-like_N"/>
</dbReference>
<dbReference type="Gene3D" id="3.30.70.980">
    <property type="match status" value="2"/>
</dbReference>
<dbReference type="Gene3D" id="1.10.10.200">
    <property type="match status" value="1"/>
</dbReference>
<feature type="domain" description="TACO1/YebC-like second and third" evidence="7">
    <location>
        <begin position="82"/>
        <end position="237"/>
    </location>
</feature>
<dbReference type="OrthoDB" id="9781053at2"/>
<dbReference type="eggNOG" id="COG0217">
    <property type="taxonomic scope" value="Bacteria"/>
</dbReference>
<dbReference type="HOGENOM" id="CLU_062974_2_2_0"/>
<reference evidence="10" key="1">
    <citation type="submission" date="2013-03" db="EMBL/GenBank/DDBJ databases">
        <title>Genome sequence of Chthonomonas calidirosea, the first sequenced genome from the Armatimonadetes phylum (formally candidate division OP10).</title>
        <authorList>
            <person name="Lee K.C.Y."/>
            <person name="Morgan X.C."/>
            <person name="Dunfield P.F."/>
            <person name="Tamas I."/>
            <person name="Houghton K.M."/>
            <person name="Vyssotski M."/>
            <person name="Ryan J.L.J."/>
            <person name="Lagutin K."/>
            <person name="McDonald I.R."/>
            <person name="Stott M.B."/>
        </authorList>
    </citation>
    <scope>NUCLEOTIDE SEQUENCE [LARGE SCALE GENOMIC DNA]</scope>
    <source>
        <strain evidence="10">DSM 23976 / ICMP 18418 / T49</strain>
    </source>
</reference>
<dbReference type="EMBL" id="HF951689">
    <property type="protein sequence ID" value="CCW34649.1"/>
    <property type="molecule type" value="Genomic_DNA"/>
</dbReference>
<dbReference type="SUPFAM" id="SSF75625">
    <property type="entry name" value="YebC-like"/>
    <property type="match status" value="1"/>
</dbReference>
<keyword evidence="2 6" id="KW-0963">Cytoplasm</keyword>
<evidence type="ECO:0000256" key="1">
    <source>
        <dbReference type="ARBA" id="ARBA00008724"/>
    </source>
</evidence>
<accession>S0ETA6</accession>
<dbReference type="PATRIC" id="fig|1303518.3.peg.834"/>
<evidence type="ECO:0000259" key="8">
    <source>
        <dbReference type="Pfam" id="PF20772"/>
    </source>
</evidence>
<dbReference type="Proteomes" id="UP000014227">
    <property type="component" value="Chromosome I"/>
</dbReference>
<dbReference type="HAMAP" id="MF_00693">
    <property type="entry name" value="Transcrip_reg_TACO1"/>
    <property type="match status" value="1"/>
</dbReference>
<protein>
    <recommendedName>
        <fullName evidence="6">Probable transcriptional regulatory protein CCALI_00825</fullName>
    </recommendedName>
</protein>
<keyword evidence="4 6" id="KW-0238">DNA-binding</keyword>
<dbReference type="InParanoid" id="S0ETA6"/>
<dbReference type="NCBIfam" id="TIGR01033">
    <property type="entry name" value="YebC/PmpR family DNA-binding transcriptional regulator"/>
    <property type="match status" value="1"/>
</dbReference>
<dbReference type="NCBIfam" id="NF009044">
    <property type="entry name" value="PRK12378.1"/>
    <property type="match status" value="1"/>
</dbReference>
<dbReference type="InterPro" id="IPR002876">
    <property type="entry name" value="Transcrip_reg_TACO1-like"/>
</dbReference>
<dbReference type="InterPro" id="IPR029072">
    <property type="entry name" value="YebC-like"/>
</dbReference>
<organism evidence="9 10">
    <name type="scientific">Chthonomonas calidirosea (strain DSM 23976 / ICMP 18418 / T49)</name>
    <dbReference type="NCBI Taxonomy" id="1303518"/>
    <lineage>
        <taxon>Bacteria</taxon>
        <taxon>Bacillati</taxon>
        <taxon>Armatimonadota</taxon>
        <taxon>Chthonomonadia</taxon>
        <taxon>Chthonomonadales</taxon>
        <taxon>Chthonomonadaceae</taxon>
        <taxon>Chthonomonas</taxon>
    </lineage>
</organism>
<evidence type="ECO:0000256" key="6">
    <source>
        <dbReference type="HAMAP-Rule" id="MF_00693"/>
    </source>
</evidence>
<proteinExistence type="inferred from homology"/>
<sequence length="249" mass="27879">MSGHSKWHNIRLRKGAQDAKRGNLFTKLAREIIIAAKTGGGNPETNTRLRLAIQKAREHSMPQENIRRSIMRGTGELEGEAYEEVTYEGYGPGGVAILVECATDNRNRTVANLRSIFSKHGGRIGESGSVAYRFRPIGLIVIPRTAVEEDRLFALAIEAGAEDMRTDEENYEIVTQPEDFAKVRQAIEDAGIPMLRAEYTMEPLDLVHLEGKEAQQMLRLLERLEEDDDVQHVYANFDIADEVLEASEG</sequence>
<dbReference type="InterPro" id="IPR026564">
    <property type="entry name" value="Transcrip_reg_TACO1-like_dom3"/>
</dbReference>